<proteinExistence type="predicted"/>
<organism evidence="2 3">
    <name type="scientific">Symbiodinium natans</name>
    <dbReference type="NCBI Taxonomy" id="878477"/>
    <lineage>
        <taxon>Eukaryota</taxon>
        <taxon>Sar</taxon>
        <taxon>Alveolata</taxon>
        <taxon>Dinophyceae</taxon>
        <taxon>Suessiales</taxon>
        <taxon>Symbiodiniaceae</taxon>
        <taxon>Symbiodinium</taxon>
    </lineage>
</organism>
<keyword evidence="3" id="KW-1185">Reference proteome</keyword>
<evidence type="ECO:0000313" key="3">
    <source>
        <dbReference type="Proteomes" id="UP000604046"/>
    </source>
</evidence>
<accession>A0A812NGS0</accession>
<dbReference type="OrthoDB" id="430907at2759"/>
<protein>
    <submittedName>
        <fullName evidence="2">Uncharacterized protein</fullName>
    </submittedName>
</protein>
<dbReference type="EMBL" id="CAJNDS010002084">
    <property type="protein sequence ID" value="CAE7316169.1"/>
    <property type="molecule type" value="Genomic_DNA"/>
</dbReference>
<feature type="region of interest" description="Disordered" evidence="1">
    <location>
        <begin position="192"/>
        <end position="211"/>
    </location>
</feature>
<dbReference type="Proteomes" id="UP000604046">
    <property type="component" value="Unassembled WGS sequence"/>
</dbReference>
<reference evidence="2" key="1">
    <citation type="submission" date="2021-02" db="EMBL/GenBank/DDBJ databases">
        <authorList>
            <person name="Dougan E. K."/>
            <person name="Rhodes N."/>
            <person name="Thang M."/>
            <person name="Chan C."/>
        </authorList>
    </citation>
    <scope>NUCLEOTIDE SEQUENCE</scope>
</reference>
<evidence type="ECO:0000313" key="2">
    <source>
        <dbReference type="EMBL" id="CAE7316169.1"/>
    </source>
</evidence>
<sequence length="211" mass="22752">MTTSPAQAGPEFGQNTCTDVQRFDELVITGQSMLLQMGKKPSSCAEVAPFCDGPEQFNARLVCPETCGCNDPMSGQLLLDAQDGCPRPACEATSVFQESLQNISCQDRSAPSLRADPAWNREWAMNLAYMSGLSKRLEAYYTAVKDLFMAAGCGAINHPLLWHPGFDRDWCVEARGIPKFALFCPETCGCTSNSSSGLRRGACPPSCSSAT</sequence>
<dbReference type="AlphaFoldDB" id="A0A812NGS0"/>
<comment type="caution">
    <text evidence="2">The sequence shown here is derived from an EMBL/GenBank/DDBJ whole genome shotgun (WGS) entry which is preliminary data.</text>
</comment>
<evidence type="ECO:0000256" key="1">
    <source>
        <dbReference type="SAM" id="MobiDB-lite"/>
    </source>
</evidence>
<name>A0A812NGS0_9DINO</name>
<gene>
    <name evidence="2" type="ORF">SNAT2548_LOCUS16589</name>
</gene>